<dbReference type="NCBIfam" id="NF003997">
    <property type="entry name" value="PRK05473.1"/>
    <property type="match status" value="1"/>
</dbReference>
<dbReference type="HAMAP" id="MF_01507">
    <property type="entry name" value="UPF0297"/>
    <property type="match status" value="1"/>
</dbReference>
<reference evidence="3 4" key="1">
    <citation type="submission" date="2023-07" db="EMBL/GenBank/DDBJ databases">
        <title>Genomic Encyclopedia of Type Strains, Phase IV (KMG-IV): sequencing the most valuable type-strain genomes for metagenomic binning, comparative biology and taxonomic classification.</title>
        <authorList>
            <person name="Goeker M."/>
        </authorList>
    </citation>
    <scope>NUCLEOTIDE SEQUENCE [LARGE SCALE GENOMIC DNA]</scope>
    <source>
        <strain evidence="3 4">T98</strain>
    </source>
</reference>
<gene>
    <name evidence="3" type="ORF">J2Z22_000509</name>
</gene>
<evidence type="ECO:0000313" key="4">
    <source>
        <dbReference type="Proteomes" id="UP001248709"/>
    </source>
</evidence>
<dbReference type="RefSeq" id="WP_025699905.1">
    <property type="nucleotide sequence ID" value="NZ_JAUSUY010000002.1"/>
</dbReference>
<comment type="similarity">
    <text evidence="1 2">Belongs to the UPF0297 family.</text>
</comment>
<keyword evidence="4" id="KW-1185">Reference proteome</keyword>
<dbReference type="PANTHER" id="PTHR40067">
    <property type="entry name" value="UPF0297 PROTEIN YRZL"/>
    <property type="match status" value="1"/>
</dbReference>
<evidence type="ECO:0000256" key="1">
    <source>
        <dbReference type="ARBA" id="ARBA00010888"/>
    </source>
</evidence>
<dbReference type="PANTHER" id="PTHR40067:SF1">
    <property type="entry name" value="UPF0297 PROTEIN YRZL"/>
    <property type="match status" value="1"/>
</dbReference>
<protein>
    <recommendedName>
        <fullName evidence="2">UPF0297 protein J2Z22_000509</fullName>
    </recommendedName>
</protein>
<proteinExistence type="inferred from homology"/>
<evidence type="ECO:0000313" key="3">
    <source>
        <dbReference type="EMBL" id="MDT3424996.1"/>
    </source>
</evidence>
<evidence type="ECO:0000256" key="2">
    <source>
        <dbReference type="HAMAP-Rule" id="MF_01507"/>
    </source>
</evidence>
<dbReference type="PIRSF" id="PIRSF037258">
    <property type="entry name" value="DUF965_bac"/>
    <property type="match status" value="1"/>
</dbReference>
<sequence>MDSMDKTVKFNVKGDEKEASPREILLTVHNALVEKDYNPINQIVGYLLSGDPAYIPRHNNARSLVRRKERDELIEELVRFYLANQPADQVK</sequence>
<organism evidence="3 4">
    <name type="scientific">Paenibacillus forsythiae</name>
    <dbReference type="NCBI Taxonomy" id="365616"/>
    <lineage>
        <taxon>Bacteria</taxon>
        <taxon>Bacillati</taxon>
        <taxon>Bacillota</taxon>
        <taxon>Bacilli</taxon>
        <taxon>Bacillales</taxon>
        <taxon>Paenibacillaceae</taxon>
        <taxon>Paenibacillus</taxon>
    </lineage>
</organism>
<accession>A0ABU3H3F5</accession>
<comment type="caution">
    <text evidence="3">The sequence shown here is derived from an EMBL/GenBank/DDBJ whole genome shotgun (WGS) entry which is preliminary data.</text>
</comment>
<dbReference type="InterPro" id="IPR009309">
    <property type="entry name" value="IreB"/>
</dbReference>
<dbReference type="EMBL" id="JAUSUY010000002">
    <property type="protein sequence ID" value="MDT3424996.1"/>
    <property type="molecule type" value="Genomic_DNA"/>
</dbReference>
<dbReference type="Pfam" id="PF06135">
    <property type="entry name" value="IreB"/>
    <property type="match status" value="1"/>
</dbReference>
<name>A0ABU3H3F5_9BACL</name>
<dbReference type="Proteomes" id="UP001248709">
    <property type="component" value="Unassembled WGS sequence"/>
</dbReference>